<evidence type="ECO:0000313" key="7">
    <source>
        <dbReference type="EnsemblMetazoa" id="CLYHEMP009530.1"/>
    </source>
</evidence>
<keyword evidence="4" id="KW-0560">Oxidoreductase</keyword>
<keyword evidence="3" id="KW-0521">NADP</keyword>
<evidence type="ECO:0000256" key="1">
    <source>
        <dbReference type="ARBA" id="ARBA00004240"/>
    </source>
</evidence>
<evidence type="ECO:0000313" key="8">
    <source>
        <dbReference type="Proteomes" id="UP000594262"/>
    </source>
</evidence>
<name>A0A7M5VE99_9CNID</name>
<dbReference type="InterPro" id="IPR036291">
    <property type="entry name" value="NAD(P)-bd_dom_sf"/>
</dbReference>
<evidence type="ECO:0000256" key="3">
    <source>
        <dbReference type="ARBA" id="ARBA00022857"/>
    </source>
</evidence>
<dbReference type="Pfam" id="PF00106">
    <property type="entry name" value="adh_short"/>
    <property type="match status" value="1"/>
</dbReference>
<dbReference type="FunFam" id="3.40.50.720:FF:000137">
    <property type="entry name" value="Hydroxysteroid (17-beta) dehydrogenase 3"/>
    <property type="match status" value="1"/>
</dbReference>
<organism evidence="7 8">
    <name type="scientific">Clytia hemisphaerica</name>
    <dbReference type="NCBI Taxonomy" id="252671"/>
    <lineage>
        <taxon>Eukaryota</taxon>
        <taxon>Metazoa</taxon>
        <taxon>Cnidaria</taxon>
        <taxon>Hydrozoa</taxon>
        <taxon>Hydroidolina</taxon>
        <taxon>Leptothecata</taxon>
        <taxon>Obeliida</taxon>
        <taxon>Clytiidae</taxon>
        <taxon>Clytia</taxon>
    </lineage>
</organism>
<dbReference type="GO" id="GO:0016491">
    <property type="term" value="F:oxidoreductase activity"/>
    <property type="evidence" value="ECO:0007669"/>
    <property type="project" value="UniProtKB-KW"/>
</dbReference>
<sequence length="306" mass="34593">METLIKYVAGLLVAKYGLDFVLFFMRMIKLYLLPNLGLGLKLKKYGSWAVVTGATDGIGKAIAKQLAKRGINLVLISRSEEKLKATAQEIGRKVDVKTISYDFSNPEDYSKIETELRNLDIGLLVNNVGMGYDHPDFYLHYGEQYFDKMIDINVTSVLKMTRIVLDGMVQRKKGLLVHVSSASSLMPIPFLSGYSASKSFVNNFGESLHYEYMAKGIKSQVVFPYFVATKMSKMRSNGFLVPSADQYACQMVNAICLTPTMAGYWAHELFLAVSTLLPRWLVIGQTRKMMDATRRRWEKKQQAKKD</sequence>
<dbReference type="CDD" id="cd05356">
    <property type="entry name" value="17beta-HSD1_like_SDR_c"/>
    <property type="match status" value="1"/>
</dbReference>
<dbReference type="PANTHER" id="PTHR43899:SF13">
    <property type="entry name" value="RH59310P"/>
    <property type="match status" value="1"/>
</dbReference>
<dbReference type="InterPro" id="IPR051019">
    <property type="entry name" value="VLCFA-Steroid_DH"/>
</dbReference>
<keyword evidence="6" id="KW-0472">Membrane</keyword>
<dbReference type="PROSITE" id="PS00061">
    <property type="entry name" value="ADH_SHORT"/>
    <property type="match status" value="1"/>
</dbReference>
<feature type="transmembrane region" description="Helical" evidence="6">
    <location>
        <begin position="7"/>
        <end position="25"/>
    </location>
</feature>
<comment type="subcellular location">
    <subcellularLocation>
        <location evidence="1">Endoplasmic reticulum</location>
    </subcellularLocation>
</comment>
<dbReference type="PIRSF" id="PIRSF000126">
    <property type="entry name" value="11-beta-HSD1"/>
    <property type="match status" value="1"/>
</dbReference>
<comment type="similarity">
    <text evidence="2 5">Belongs to the short-chain dehydrogenases/reductases (SDR) family.</text>
</comment>
<proteinExistence type="inferred from homology"/>
<dbReference type="EnsemblMetazoa" id="CLYHEMT009530.2">
    <property type="protein sequence ID" value="CLYHEMP009530.2"/>
    <property type="gene ID" value="CLYHEMG009530"/>
</dbReference>
<dbReference type="GO" id="GO:0005783">
    <property type="term" value="C:endoplasmic reticulum"/>
    <property type="evidence" value="ECO:0007669"/>
    <property type="project" value="UniProtKB-SubCell"/>
</dbReference>
<evidence type="ECO:0000256" key="5">
    <source>
        <dbReference type="RuleBase" id="RU000363"/>
    </source>
</evidence>
<dbReference type="AlphaFoldDB" id="A0A7M5VE99"/>
<dbReference type="SUPFAM" id="SSF51735">
    <property type="entry name" value="NAD(P)-binding Rossmann-fold domains"/>
    <property type="match status" value="1"/>
</dbReference>
<dbReference type="Proteomes" id="UP000594262">
    <property type="component" value="Unplaced"/>
</dbReference>
<dbReference type="PANTHER" id="PTHR43899">
    <property type="entry name" value="RH59310P"/>
    <property type="match status" value="1"/>
</dbReference>
<dbReference type="OrthoDB" id="5545019at2759"/>
<dbReference type="InterPro" id="IPR002347">
    <property type="entry name" value="SDR_fam"/>
</dbReference>
<dbReference type="EnsemblMetazoa" id="CLYHEMT009530.1">
    <property type="protein sequence ID" value="CLYHEMP009530.1"/>
    <property type="gene ID" value="CLYHEMG009530"/>
</dbReference>
<protein>
    <submittedName>
        <fullName evidence="7">Uncharacterized protein</fullName>
    </submittedName>
</protein>
<dbReference type="Gene3D" id="3.40.50.720">
    <property type="entry name" value="NAD(P)-binding Rossmann-like Domain"/>
    <property type="match status" value="1"/>
</dbReference>
<dbReference type="PRINTS" id="PR00081">
    <property type="entry name" value="GDHRDH"/>
</dbReference>
<keyword evidence="8" id="KW-1185">Reference proteome</keyword>
<evidence type="ECO:0000256" key="2">
    <source>
        <dbReference type="ARBA" id="ARBA00006484"/>
    </source>
</evidence>
<keyword evidence="6" id="KW-1133">Transmembrane helix</keyword>
<dbReference type="PRINTS" id="PR00080">
    <property type="entry name" value="SDRFAMILY"/>
</dbReference>
<accession>A0A7M5VE99</accession>
<keyword evidence="6" id="KW-0812">Transmembrane</keyword>
<reference evidence="7" key="1">
    <citation type="submission" date="2021-01" db="UniProtKB">
        <authorList>
            <consortium name="EnsemblMetazoa"/>
        </authorList>
    </citation>
    <scope>IDENTIFICATION</scope>
</reference>
<dbReference type="InterPro" id="IPR020904">
    <property type="entry name" value="Sc_DH/Rdtase_CS"/>
</dbReference>
<evidence type="ECO:0000256" key="6">
    <source>
        <dbReference type="SAM" id="Phobius"/>
    </source>
</evidence>
<evidence type="ECO:0000256" key="4">
    <source>
        <dbReference type="ARBA" id="ARBA00023002"/>
    </source>
</evidence>